<name>A0A414XU96_9BACT</name>
<keyword evidence="1" id="KW-0812">Transmembrane</keyword>
<evidence type="ECO:0000313" key="3">
    <source>
        <dbReference type="EMBL" id="RHH77485.1"/>
    </source>
</evidence>
<evidence type="ECO:0000313" key="4">
    <source>
        <dbReference type="Proteomes" id="UP000284548"/>
    </source>
</evidence>
<accession>A0A414XU96</accession>
<dbReference type="Pfam" id="PF20693">
    <property type="entry name" value="YobI-ATPase"/>
    <property type="match status" value="1"/>
</dbReference>
<gene>
    <name evidence="3" type="ORF">DW192_13580</name>
</gene>
<protein>
    <recommendedName>
        <fullName evidence="2">YobI-like P-loop NTPase domain-containing protein</fullName>
    </recommendedName>
</protein>
<feature type="transmembrane region" description="Helical" evidence="1">
    <location>
        <begin position="30"/>
        <end position="48"/>
    </location>
</feature>
<dbReference type="Proteomes" id="UP000284548">
    <property type="component" value="Unassembled WGS sequence"/>
</dbReference>
<reference evidence="3 4" key="1">
    <citation type="submission" date="2018-08" db="EMBL/GenBank/DDBJ databases">
        <title>A genome reference for cultivated species of the human gut microbiota.</title>
        <authorList>
            <person name="Zou Y."/>
            <person name="Xue W."/>
            <person name="Luo G."/>
        </authorList>
    </citation>
    <scope>NUCLEOTIDE SEQUENCE [LARGE SCALE GENOMIC DNA]</scope>
    <source>
        <strain evidence="3 4">AM16-54</strain>
    </source>
</reference>
<dbReference type="InterPro" id="IPR027417">
    <property type="entry name" value="P-loop_NTPase"/>
</dbReference>
<dbReference type="AlphaFoldDB" id="A0A414XU96"/>
<evidence type="ECO:0000259" key="2">
    <source>
        <dbReference type="Pfam" id="PF20693"/>
    </source>
</evidence>
<feature type="domain" description="YobI-like P-loop NTPase" evidence="2">
    <location>
        <begin position="112"/>
        <end position="472"/>
    </location>
</feature>
<organism evidence="3 4">
    <name type="scientific">Segatella copri</name>
    <dbReference type="NCBI Taxonomy" id="165179"/>
    <lineage>
        <taxon>Bacteria</taxon>
        <taxon>Pseudomonadati</taxon>
        <taxon>Bacteroidota</taxon>
        <taxon>Bacteroidia</taxon>
        <taxon>Bacteroidales</taxon>
        <taxon>Prevotellaceae</taxon>
        <taxon>Segatella</taxon>
    </lineage>
</organism>
<dbReference type="EMBL" id="QRKB01000045">
    <property type="protein sequence ID" value="RHH77485.1"/>
    <property type="molecule type" value="Genomic_DNA"/>
</dbReference>
<dbReference type="InterPro" id="IPR048428">
    <property type="entry name" value="YobI-NTPase"/>
</dbReference>
<proteinExistence type="predicted"/>
<keyword evidence="1" id="KW-1133">Transmembrane helix</keyword>
<keyword evidence="1" id="KW-0472">Membrane</keyword>
<feature type="transmembrane region" description="Helical" evidence="1">
    <location>
        <begin position="249"/>
        <end position="268"/>
    </location>
</feature>
<feature type="transmembrane region" description="Helical" evidence="1">
    <location>
        <begin position="7"/>
        <end position="24"/>
    </location>
</feature>
<feature type="transmembrane region" description="Helical" evidence="1">
    <location>
        <begin position="210"/>
        <end position="229"/>
    </location>
</feature>
<evidence type="ECO:0000256" key="1">
    <source>
        <dbReference type="SAM" id="Phobius"/>
    </source>
</evidence>
<dbReference type="SUPFAM" id="SSF52540">
    <property type="entry name" value="P-loop containing nucleoside triphosphate hydrolases"/>
    <property type="match status" value="1"/>
</dbReference>
<sequence length="1209" mass="140600">MECFNLIYRLLVLFCITLALIGIWQSWDKFYLFLLLFTTCLLLFGRWVRDMYAKFVYCCLWMRGRVVTSFRTLVVEASNYLARKIQKWELSDTMPSLLLLSPKMDAEAHKEYIRRLKAAIDNPDVHNIALSGAYGAGKSSILKTFKACFTNYKTVYVSLASFGEEGGNEDKDENRLEYRILQQLFYQVKMSDISESRFGRIERTSLGGKILWTLLLCLMAASYVCLFKAEWLQKLLPKVSSVFKQEYINVISLAVLVLGLAFLVFKLVHFLKRLGLKNLGVNVSSASLEVEDKKNVTAMNRYLDEILYLFQRKKYEVVFFEDLDRFGDIRIFTKLRELNQLLNQSEEINRRVVFVYALCDDVFGCPEDRTKFFDYIIPVIPYVNVSNSGDLFKRSFMALKLPKDSLSTEFLTDISHFVNDTRVLKNIVNEFTLYHQVLDAKLNLQHLLAIILYKNLYPKDFCLLHQGKGMLYDVFASVPLLKKEKRNLIQARMQKINDDVKKINDEILGNVSELNALVVAYFLRQIPGKDKYPKDFNGHDVSVEQLFSDDYVSLILQGKMGYPSFNGRCKPISRDQMRQALGEDFDYEKRKELIEKRNDSELDRLYNERNRLDNKLTYLENLQLHDLVDNVQGVFAYVEAYQQLDDVGKSEYDILGYLLKEGYIDEDYFYYISIFQEGRMTPQDHEFLMSVKFDKPKGYGYKLTEVEAIVTNLKNTDYNKPAIVNFCLLQFLLKREEAYANQCYMFFATLLQNEGLDAIYDYVRHYGSVSVFVRRLVGFHKGVVDELFADKIHSLQDKLKMMALVFAHAEIDDIRKINEDHPIGEHLNDIDEYWETFALCDENKALGILDIICLKLKTLKDGNSPLCTRLLEHVCESRMFQLNMNNIRFVAEKNGLEFGGQEVSVYSSILNGNLQILKKYVQDDINEFAENVVKEKYENFVSKGEVVELLKNKHVKFGTKIDLIYHKDFLVKDGKEMDSDLLAFLIETNKILANLDNVKTYYTSEDNKFSKELVDFMNRHRAEMVDDIKSKTEIETGYDTLLSAIIAETCLDKDFSYAIFDNPFLGEIWKKQVSLLNEEQLFYVLRKKYVSFDYMNSKVANRFLHYYMEDDSEFDYGLFIKSLEESGNEVLKAMASAKCIAKRMLHLKEIPHCLTAMGDSFEKFKRVGDNVKIPNVDGYKELVDALHSVKYLGRVVPMGKEISVRVLKH</sequence>
<comment type="caution">
    <text evidence="3">The sequence shown here is derived from an EMBL/GenBank/DDBJ whole genome shotgun (WGS) entry which is preliminary data.</text>
</comment>